<accession>A0ABY8PSY0</accession>
<evidence type="ECO:0000313" key="2">
    <source>
        <dbReference type="Proteomes" id="UP001232493"/>
    </source>
</evidence>
<reference evidence="1 2" key="1">
    <citation type="submission" date="2021-02" db="EMBL/GenBank/DDBJ databases">
        <title>Characterization of Marinitoga sp. nov. str. BP5-C20A.</title>
        <authorList>
            <person name="Erauso G."/>
            <person name="Postec A."/>
        </authorList>
    </citation>
    <scope>NUCLEOTIDE SEQUENCE [LARGE SCALE GENOMIC DNA]</scope>
    <source>
        <strain evidence="1 2">BP5-C20A</strain>
    </source>
</reference>
<sequence length="139" mass="16537">MNKRIFIVFLVIFVSLTIFSNGVKYYENQKTILPEEQLVIKSNINSYGKVIYTLVREFAYVVIEDQMEKAYHEIIRIVKKDYEAYLAKKAAEEEYNRRIRAILSLLQYPVKNTRSTTIYENYTRLTEYDSIIRNNATVQ</sequence>
<name>A0ABY8PSY0_9BACT</name>
<keyword evidence="2" id="KW-1185">Reference proteome</keyword>
<dbReference type="RefSeq" id="WP_205098613.1">
    <property type="nucleotide sequence ID" value="NZ_CP069362.1"/>
</dbReference>
<evidence type="ECO:0000313" key="1">
    <source>
        <dbReference type="EMBL" id="WGS65737.1"/>
    </source>
</evidence>
<dbReference type="Proteomes" id="UP001232493">
    <property type="component" value="Chromosome"/>
</dbReference>
<organism evidence="1 2">
    <name type="scientific">Marinitoga aeolica</name>
    <dbReference type="NCBI Taxonomy" id="2809031"/>
    <lineage>
        <taxon>Bacteria</taxon>
        <taxon>Thermotogati</taxon>
        <taxon>Thermotogota</taxon>
        <taxon>Thermotogae</taxon>
        <taxon>Petrotogales</taxon>
        <taxon>Petrotogaceae</taxon>
        <taxon>Marinitoga</taxon>
    </lineage>
</organism>
<dbReference type="EMBL" id="CP069362">
    <property type="protein sequence ID" value="WGS65737.1"/>
    <property type="molecule type" value="Genomic_DNA"/>
</dbReference>
<proteinExistence type="predicted"/>
<protein>
    <submittedName>
        <fullName evidence="1">Uncharacterized protein</fullName>
    </submittedName>
</protein>
<gene>
    <name evidence="1" type="ORF">JRV97_04070</name>
</gene>